<dbReference type="InterPro" id="IPR018960">
    <property type="entry name" value="DUF1990"/>
</dbReference>
<dbReference type="Proteomes" id="UP000503011">
    <property type="component" value="Chromosome"/>
</dbReference>
<evidence type="ECO:0000313" key="3">
    <source>
        <dbReference type="Proteomes" id="UP000503011"/>
    </source>
</evidence>
<proteinExistence type="predicted"/>
<reference evidence="2 3" key="1">
    <citation type="submission" date="2020-03" db="EMBL/GenBank/DDBJ databases">
        <title>Whole genome shotgun sequence of Phytohabitans suffuscus NBRC 105367.</title>
        <authorList>
            <person name="Komaki H."/>
            <person name="Tamura T."/>
        </authorList>
    </citation>
    <scope>NUCLEOTIDE SEQUENCE [LARGE SCALE GENOMIC DNA]</scope>
    <source>
        <strain evidence="2 3">NBRC 105367</strain>
    </source>
</reference>
<evidence type="ECO:0000313" key="2">
    <source>
        <dbReference type="EMBL" id="BCB90193.1"/>
    </source>
</evidence>
<reference evidence="2 3" key="2">
    <citation type="submission" date="2020-03" db="EMBL/GenBank/DDBJ databases">
        <authorList>
            <person name="Ichikawa N."/>
            <person name="Kimura A."/>
            <person name="Kitahashi Y."/>
            <person name="Uohara A."/>
        </authorList>
    </citation>
    <scope>NUCLEOTIDE SEQUENCE [LARGE SCALE GENOMIC DNA]</scope>
    <source>
        <strain evidence="2 3">NBRC 105367</strain>
    </source>
</reference>
<dbReference type="EMBL" id="AP022871">
    <property type="protein sequence ID" value="BCB90193.1"/>
    <property type="molecule type" value="Genomic_DNA"/>
</dbReference>
<organism evidence="2 3">
    <name type="scientific">Phytohabitans suffuscus</name>
    <dbReference type="NCBI Taxonomy" id="624315"/>
    <lineage>
        <taxon>Bacteria</taxon>
        <taxon>Bacillati</taxon>
        <taxon>Actinomycetota</taxon>
        <taxon>Actinomycetes</taxon>
        <taxon>Micromonosporales</taxon>
        <taxon>Micromonosporaceae</taxon>
    </lineage>
</organism>
<evidence type="ECO:0000259" key="1">
    <source>
        <dbReference type="Pfam" id="PF09348"/>
    </source>
</evidence>
<accession>A0A6F8YW21</accession>
<feature type="domain" description="DUF1990" evidence="1">
    <location>
        <begin position="5"/>
        <end position="66"/>
    </location>
</feature>
<name>A0A6F8YW21_9ACTN</name>
<protein>
    <recommendedName>
        <fullName evidence="1">DUF1990 domain-containing protein</fullName>
    </recommendedName>
</protein>
<dbReference type="KEGG" id="psuu:Psuf_075060"/>
<gene>
    <name evidence="2" type="ORF">Psuf_075060</name>
</gene>
<dbReference type="AlphaFoldDB" id="A0A6F8YW21"/>
<sequence>MALTTYPEAGATQRGPLPAGYRHLRYRTRVDIGPAAFTAAVEAVLSWRMHETMGVPVQADAPRATPASP</sequence>
<keyword evidence="3" id="KW-1185">Reference proteome</keyword>
<dbReference type="Pfam" id="PF09348">
    <property type="entry name" value="DUF1990"/>
    <property type="match status" value="1"/>
</dbReference>